<comment type="catalytic activity">
    <reaction evidence="5">
        <text>dUTP + H2O = dUMP + diphosphate + H(+)</text>
        <dbReference type="Rhea" id="RHEA:10248"/>
        <dbReference type="ChEBI" id="CHEBI:15377"/>
        <dbReference type="ChEBI" id="CHEBI:15378"/>
        <dbReference type="ChEBI" id="CHEBI:33019"/>
        <dbReference type="ChEBI" id="CHEBI:61555"/>
        <dbReference type="ChEBI" id="CHEBI:246422"/>
        <dbReference type="EC" id="3.6.1.23"/>
    </reaction>
</comment>
<dbReference type="InterPro" id="IPR036157">
    <property type="entry name" value="dUTPase-like_sf"/>
</dbReference>
<evidence type="ECO:0000313" key="7">
    <source>
        <dbReference type="EMBL" id="MEX6428343.1"/>
    </source>
</evidence>
<accession>A0ABV3XYH5</accession>
<dbReference type="Pfam" id="PF00692">
    <property type="entry name" value="dUTPase"/>
    <property type="match status" value="1"/>
</dbReference>
<sequence length="145" mass="15200">MSEEIGIKLLHPLAQVPRRQRPGDAGVDLTLVEPLSLEPGSRGIGSTGLALELGPQTMGLVMPRSGLALHYGVTVLNAPGLIDAGYRGEIKIILVNLGEGRVDFAVGDRVAQLVVASFVEADFVARTQLGATERGTGGFGHTGYR</sequence>
<protein>
    <recommendedName>
        <fullName evidence="2">dUTP diphosphatase</fullName>
        <ecNumber evidence="2">3.6.1.23</ecNumber>
    </recommendedName>
</protein>
<keyword evidence="4" id="KW-0546">Nucleotide metabolism</keyword>
<evidence type="ECO:0000256" key="4">
    <source>
        <dbReference type="ARBA" id="ARBA00023080"/>
    </source>
</evidence>
<evidence type="ECO:0000259" key="6">
    <source>
        <dbReference type="Pfam" id="PF00692"/>
    </source>
</evidence>
<dbReference type="SUPFAM" id="SSF51283">
    <property type="entry name" value="dUTPase-like"/>
    <property type="match status" value="1"/>
</dbReference>
<dbReference type="Gene3D" id="2.70.40.10">
    <property type="match status" value="1"/>
</dbReference>
<reference evidence="7 8" key="1">
    <citation type="submission" date="2024-07" db="EMBL/GenBank/DDBJ databases">
        <title>Draft Genome Sequence of Ferrimicrobium acidiphilum Strain YE2023, Isolated from a Pulp of Bioleach Reactor.</title>
        <authorList>
            <person name="Elkina Y.A."/>
            <person name="Bulaeva A.G."/>
            <person name="Beletsky A.V."/>
            <person name="Mardanov A.V."/>
        </authorList>
    </citation>
    <scope>NUCLEOTIDE SEQUENCE [LARGE SCALE GENOMIC DNA]</scope>
    <source>
        <strain evidence="7 8">YE2023</strain>
    </source>
</reference>
<dbReference type="GO" id="GO:0004170">
    <property type="term" value="F:dUTP diphosphatase activity"/>
    <property type="evidence" value="ECO:0007669"/>
    <property type="project" value="UniProtKB-EC"/>
</dbReference>
<dbReference type="InterPro" id="IPR029054">
    <property type="entry name" value="dUTPase-like"/>
</dbReference>
<evidence type="ECO:0000256" key="2">
    <source>
        <dbReference type="ARBA" id="ARBA00012379"/>
    </source>
</evidence>
<evidence type="ECO:0000256" key="5">
    <source>
        <dbReference type="ARBA" id="ARBA00047686"/>
    </source>
</evidence>
<dbReference type="EC" id="3.6.1.23" evidence="2"/>
<dbReference type="NCBIfam" id="NF001862">
    <property type="entry name" value="PRK00601.1"/>
    <property type="match status" value="1"/>
</dbReference>
<dbReference type="CDD" id="cd07557">
    <property type="entry name" value="trimeric_dUTPase"/>
    <property type="match status" value="1"/>
</dbReference>
<keyword evidence="3 7" id="KW-0378">Hydrolase</keyword>
<evidence type="ECO:0000313" key="8">
    <source>
        <dbReference type="Proteomes" id="UP001560267"/>
    </source>
</evidence>
<dbReference type="PANTHER" id="PTHR11241">
    <property type="entry name" value="DEOXYURIDINE 5'-TRIPHOSPHATE NUCLEOTIDOHYDROLASE"/>
    <property type="match status" value="1"/>
</dbReference>
<evidence type="ECO:0000256" key="1">
    <source>
        <dbReference type="ARBA" id="ARBA00006581"/>
    </source>
</evidence>
<dbReference type="Proteomes" id="UP001560267">
    <property type="component" value="Unassembled WGS sequence"/>
</dbReference>
<comment type="similarity">
    <text evidence="1">Belongs to the dUTPase family.</text>
</comment>
<dbReference type="PANTHER" id="PTHR11241:SF0">
    <property type="entry name" value="DEOXYURIDINE 5'-TRIPHOSPHATE NUCLEOTIDOHYDROLASE"/>
    <property type="match status" value="1"/>
</dbReference>
<dbReference type="RefSeq" id="WP_298386047.1">
    <property type="nucleotide sequence ID" value="NZ_JBFSHR010000002.1"/>
</dbReference>
<keyword evidence="8" id="KW-1185">Reference proteome</keyword>
<dbReference type="InterPro" id="IPR008181">
    <property type="entry name" value="dUTPase"/>
</dbReference>
<proteinExistence type="inferred from homology"/>
<feature type="domain" description="dUTPase-like" evidence="6">
    <location>
        <begin position="14"/>
        <end position="143"/>
    </location>
</feature>
<evidence type="ECO:0000256" key="3">
    <source>
        <dbReference type="ARBA" id="ARBA00022801"/>
    </source>
</evidence>
<gene>
    <name evidence="7" type="primary">dut</name>
    <name evidence="7" type="ORF">AB6A68_00595</name>
</gene>
<dbReference type="InterPro" id="IPR033704">
    <property type="entry name" value="dUTPase_trimeric"/>
</dbReference>
<dbReference type="EMBL" id="JBFSHR010000002">
    <property type="protein sequence ID" value="MEX6428343.1"/>
    <property type="molecule type" value="Genomic_DNA"/>
</dbReference>
<name>A0ABV3XYH5_9ACTN</name>
<comment type="caution">
    <text evidence="7">The sequence shown here is derived from an EMBL/GenBank/DDBJ whole genome shotgun (WGS) entry which is preliminary data.</text>
</comment>
<dbReference type="NCBIfam" id="TIGR00576">
    <property type="entry name" value="dut"/>
    <property type="match status" value="1"/>
</dbReference>
<organism evidence="7 8">
    <name type="scientific">Ferrimicrobium acidiphilum</name>
    <dbReference type="NCBI Taxonomy" id="121039"/>
    <lineage>
        <taxon>Bacteria</taxon>
        <taxon>Bacillati</taxon>
        <taxon>Actinomycetota</taxon>
        <taxon>Acidimicrobiia</taxon>
        <taxon>Acidimicrobiales</taxon>
        <taxon>Acidimicrobiaceae</taxon>
        <taxon>Ferrimicrobium</taxon>
    </lineage>
</organism>